<dbReference type="PANTHER" id="PTHR11571:SF224">
    <property type="entry name" value="HEMATOPOIETIC PROSTAGLANDIN D SYNTHASE"/>
    <property type="match status" value="1"/>
</dbReference>
<dbReference type="PROSITE" id="PS50404">
    <property type="entry name" value="GST_NTER"/>
    <property type="match status" value="1"/>
</dbReference>
<dbReference type="InterPro" id="IPR004046">
    <property type="entry name" value="GST_C"/>
</dbReference>
<feature type="domain" description="GST C-terminal" evidence="6">
    <location>
        <begin position="82"/>
        <end position="204"/>
    </location>
</feature>
<dbReference type="Pfam" id="PF02798">
    <property type="entry name" value="GST_N"/>
    <property type="match status" value="1"/>
</dbReference>
<evidence type="ECO:0000256" key="3">
    <source>
        <dbReference type="ARBA" id="ARBA00038317"/>
    </source>
</evidence>
<dbReference type="InterPro" id="IPR010987">
    <property type="entry name" value="Glutathione-S-Trfase_C-like"/>
</dbReference>
<dbReference type="PROSITE" id="PS50405">
    <property type="entry name" value="GST_CTER"/>
    <property type="match status" value="1"/>
</dbReference>
<dbReference type="InterPro" id="IPR004045">
    <property type="entry name" value="Glutathione_S-Trfase_N"/>
</dbReference>
<dbReference type="FunFam" id="3.40.30.10:FF:000035">
    <property type="entry name" value="hematopoietic prostaglandin D synthase"/>
    <property type="match status" value="1"/>
</dbReference>
<dbReference type="Pfam" id="PF14497">
    <property type="entry name" value="GST_C_3"/>
    <property type="match status" value="1"/>
</dbReference>
<dbReference type="SUPFAM" id="SSF52833">
    <property type="entry name" value="Thioredoxin-like"/>
    <property type="match status" value="1"/>
</dbReference>
<dbReference type="InterPro" id="IPR040079">
    <property type="entry name" value="Glutathione_S-Trfase"/>
</dbReference>
<proteinExistence type="inferred from homology"/>
<dbReference type="PANTHER" id="PTHR11571">
    <property type="entry name" value="GLUTATHIONE S-TRANSFERASE"/>
    <property type="match status" value="1"/>
</dbReference>
<dbReference type="GO" id="GO:0004364">
    <property type="term" value="F:glutathione transferase activity"/>
    <property type="evidence" value="ECO:0007669"/>
    <property type="project" value="UniProtKB-EC"/>
</dbReference>
<dbReference type="SFLD" id="SFLDS00019">
    <property type="entry name" value="Glutathione_Transferase_(cytos"/>
    <property type="match status" value="1"/>
</dbReference>
<dbReference type="CDD" id="cd03192">
    <property type="entry name" value="GST_C_Sigma_like"/>
    <property type="match status" value="1"/>
</dbReference>
<dbReference type="AlphaFoldDB" id="A0A7R9CPW3"/>
<dbReference type="Gene3D" id="3.40.30.10">
    <property type="entry name" value="Glutaredoxin"/>
    <property type="match status" value="1"/>
</dbReference>
<evidence type="ECO:0000256" key="2">
    <source>
        <dbReference type="ARBA" id="ARBA00022679"/>
    </source>
</evidence>
<organism evidence="7">
    <name type="scientific">Timema cristinae</name>
    <name type="common">Walking stick</name>
    <dbReference type="NCBI Taxonomy" id="61476"/>
    <lineage>
        <taxon>Eukaryota</taxon>
        <taxon>Metazoa</taxon>
        <taxon>Ecdysozoa</taxon>
        <taxon>Arthropoda</taxon>
        <taxon>Hexapoda</taxon>
        <taxon>Insecta</taxon>
        <taxon>Pterygota</taxon>
        <taxon>Neoptera</taxon>
        <taxon>Polyneoptera</taxon>
        <taxon>Phasmatodea</taxon>
        <taxon>Timematodea</taxon>
        <taxon>Timematoidea</taxon>
        <taxon>Timematidae</taxon>
        <taxon>Timema</taxon>
    </lineage>
</organism>
<dbReference type="EMBL" id="OC318077">
    <property type="protein sequence ID" value="CAD7400446.1"/>
    <property type="molecule type" value="Genomic_DNA"/>
</dbReference>
<accession>A0A7R9CPW3</accession>
<comment type="similarity">
    <text evidence="3">Belongs to the GST superfamily. Sigma family.</text>
</comment>
<name>A0A7R9CPW3_TIMCR</name>
<dbReference type="FunFam" id="1.20.1050.10:FF:000030">
    <property type="entry name" value="Glutathione S-transferase S1"/>
    <property type="match status" value="1"/>
</dbReference>
<evidence type="ECO:0000256" key="1">
    <source>
        <dbReference type="ARBA" id="ARBA00012452"/>
    </source>
</evidence>
<dbReference type="InterPro" id="IPR050213">
    <property type="entry name" value="GST_superfamily"/>
</dbReference>
<evidence type="ECO:0000259" key="6">
    <source>
        <dbReference type="PROSITE" id="PS50405"/>
    </source>
</evidence>
<dbReference type="EC" id="2.5.1.18" evidence="1"/>
<reference evidence="7" key="1">
    <citation type="submission" date="2020-11" db="EMBL/GenBank/DDBJ databases">
        <authorList>
            <person name="Tran Van P."/>
        </authorList>
    </citation>
    <scope>NUCLEOTIDE SEQUENCE</scope>
</reference>
<comment type="catalytic activity">
    <reaction evidence="4">
        <text>RX + glutathione = an S-substituted glutathione + a halide anion + H(+)</text>
        <dbReference type="Rhea" id="RHEA:16437"/>
        <dbReference type="ChEBI" id="CHEBI:15378"/>
        <dbReference type="ChEBI" id="CHEBI:16042"/>
        <dbReference type="ChEBI" id="CHEBI:17792"/>
        <dbReference type="ChEBI" id="CHEBI:57925"/>
        <dbReference type="ChEBI" id="CHEBI:90779"/>
        <dbReference type="EC" id="2.5.1.18"/>
    </reaction>
</comment>
<feature type="domain" description="GST N-terminal" evidence="5">
    <location>
        <begin position="3"/>
        <end position="80"/>
    </location>
</feature>
<evidence type="ECO:0000313" key="7">
    <source>
        <dbReference type="EMBL" id="CAD7400446.1"/>
    </source>
</evidence>
<dbReference type="SUPFAM" id="SSF47616">
    <property type="entry name" value="GST C-terminal domain-like"/>
    <property type="match status" value="1"/>
</dbReference>
<dbReference type="CDD" id="cd03039">
    <property type="entry name" value="GST_N_Sigma_like"/>
    <property type="match status" value="1"/>
</dbReference>
<gene>
    <name evidence="7" type="ORF">TCEB3V08_LOCUS5533</name>
</gene>
<dbReference type="GO" id="GO:0006749">
    <property type="term" value="P:glutathione metabolic process"/>
    <property type="evidence" value="ECO:0007669"/>
    <property type="project" value="TreeGrafter"/>
</dbReference>
<keyword evidence="2" id="KW-0808">Transferase</keyword>
<dbReference type="SFLD" id="SFLDG00363">
    <property type="entry name" value="AMPS_(cytGST):_Alpha-__Mu-__Pi"/>
    <property type="match status" value="1"/>
</dbReference>
<dbReference type="InterPro" id="IPR036282">
    <property type="entry name" value="Glutathione-S-Trfase_C_sf"/>
</dbReference>
<evidence type="ECO:0000259" key="5">
    <source>
        <dbReference type="PROSITE" id="PS50404"/>
    </source>
</evidence>
<protein>
    <recommendedName>
        <fullName evidence="1">glutathione transferase</fullName>
        <ecNumber evidence="1">2.5.1.18</ecNumber>
    </recommendedName>
</protein>
<evidence type="ECO:0000256" key="4">
    <source>
        <dbReference type="ARBA" id="ARBA00047960"/>
    </source>
</evidence>
<dbReference type="SFLD" id="SFLDG01205">
    <property type="entry name" value="AMPS.1"/>
    <property type="match status" value="1"/>
</dbReference>
<dbReference type="InterPro" id="IPR036249">
    <property type="entry name" value="Thioredoxin-like_sf"/>
</dbReference>
<sequence>MAPKYKMIYFNGLGLGEAIRFLLSYGKQEFEDYRFEEEQWPTIKPTMPFGRTPVLEIDGKITHQSVAICRYLAKQFGLAGKDDLENLEIDAIVDTFTDFRSEIGSYYYDANEASKAKKKVTLLNETVPYYLKKFDETVKDNGGYFVGGKLTWADLFFVSRLYYLDWMVGHDLVEKYGNLKAHKEKVLAIPSIKAWIEKRPFAEY</sequence>
<dbReference type="Gene3D" id="1.20.1050.10">
    <property type="match status" value="1"/>
</dbReference>
<dbReference type="GO" id="GO:0004602">
    <property type="term" value="F:glutathione peroxidase activity"/>
    <property type="evidence" value="ECO:0007669"/>
    <property type="project" value="UniProtKB-ARBA"/>
</dbReference>